<proteinExistence type="inferred from homology"/>
<feature type="domain" description="Flagellin C-terminal" evidence="6">
    <location>
        <begin position="403"/>
        <end position="488"/>
    </location>
</feature>
<dbReference type="Pfam" id="PF00700">
    <property type="entry name" value="Flagellin_C"/>
    <property type="match status" value="1"/>
</dbReference>
<dbReference type="GO" id="GO:0005576">
    <property type="term" value="C:extracellular region"/>
    <property type="evidence" value="ECO:0007669"/>
    <property type="project" value="UniProtKB-SubCell"/>
</dbReference>
<reference evidence="7 8" key="1">
    <citation type="submission" date="2018-08" db="EMBL/GenBank/DDBJ databases">
        <title>Genome sequence of Marinobacter flavimaris KCTC 12185.</title>
        <authorList>
            <person name="Chun J."/>
            <person name="Kim B.-Y."/>
            <person name="Choi S.-B."/>
            <person name="Kwak M.-J."/>
        </authorList>
    </citation>
    <scope>NUCLEOTIDE SEQUENCE [LARGE SCALE GENOMIC DNA]</scope>
    <source>
        <strain evidence="7 8">KCTC 12185</strain>
    </source>
</reference>
<gene>
    <name evidence="7" type="ORF">DXI23_01645</name>
</gene>
<keyword evidence="2 4" id="KW-0964">Secreted</keyword>
<evidence type="ECO:0000256" key="3">
    <source>
        <dbReference type="ARBA" id="ARBA00023143"/>
    </source>
</evidence>
<evidence type="ECO:0000259" key="5">
    <source>
        <dbReference type="Pfam" id="PF00669"/>
    </source>
</evidence>
<dbReference type="InterPro" id="IPR042187">
    <property type="entry name" value="Flagellin_C_sub2"/>
</dbReference>
<keyword evidence="3 4" id="KW-0975">Bacterial flagellum</keyword>
<dbReference type="Gene3D" id="1.20.1330.10">
    <property type="entry name" value="f41 fragment of flagellin, N-terminal domain"/>
    <property type="match status" value="1"/>
</dbReference>
<dbReference type="Gene3D" id="6.10.10.10">
    <property type="entry name" value="Flagellar export chaperone, C-terminal domain"/>
    <property type="match status" value="1"/>
</dbReference>
<dbReference type="PANTHER" id="PTHR42792:SF2">
    <property type="entry name" value="FLAGELLIN"/>
    <property type="match status" value="1"/>
</dbReference>
<comment type="caution">
    <text evidence="7">The sequence shown here is derived from an EMBL/GenBank/DDBJ whole genome shotgun (WGS) entry which is preliminary data.</text>
</comment>
<dbReference type="Pfam" id="PF00669">
    <property type="entry name" value="Flagellin_N"/>
    <property type="match status" value="1"/>
</dbReference>
<dbReference type="Gene3D" id="2.170.280.10">
    <property type="entry name" value="f41 fragment of flagellin, middle domain"/>
    <property type="match status" value="1"/>
</dbReference>
<dbReference type="Proteomes" id="UP000256431">
    <property type="component" value="Unassembled WGS sequence"/>
</dbReference>
<dbReference type="AlphaFoldDB" id="A0A3D8H6Q2"/>
<keyword evidence="7" id="KW-0966">Cell projection</keyword>
<evidence type="ECO:0000313" key="7">
    <source>
        <dbReference type="EMBL" id="RDU42415.1"/>
    </source>
</evidence>
<name>A0A3D8H6Q2_9GAMM</name>
<accession>A0A3D8H6Q2</accession>
<evidence type="ECO:0000313" key="8">
    <source>
        <dbReference type="Proteomes" id="UP000256431"/>
    </source>
</evidence>
<evidence type="ECO:0000256" key="1">
    <source>
        <dbReference type="ARBA" id="ARBA00005709"/>
    </source>
</evidence>
<comment type="function">
    <text evidence="4">Flagellin is the subunit protein which polymerizes to form the filaments of bacterial flagella.</text>
</comment>
<evidence type="ECO:0000256" key="2">
    <source>
        <dbReference type="ARBA" id="ARBA00022525"/>
    </source>
</evidence>
<keyword evidence="7" id="KW-0282">Flagellum</keyword>
<dbReference type="InterPro" id="IPR001029">
    <property type="entry name" value="Flagellin_N"/>
</dbReference>
<dbReference type="PRINTS" id="PR00207">
    <property type="entry name" value="FLAGELLIN"/>
</dbReference>
<dbReference type="PANTHER" id="PTHR42792">
    <property type="entry name" value="FLAGELLIN"/>
    <property type="match status" value="1"/>
</dbReference>
<sequence>MPQVINTNIASLNAQRNLNESQRDANVAFERLSSGLRINSAKDDAAGLAISTRFQSQISGLNVAQRNASDGISLAQTTEGALSEVINNLQRIRDLAVQSANATNSASDRLALDQEVQQRIEEIARIADQTTFNGLKVLDGSFGEQQFQVGANAGDTIDVNLTKGSRADQIGSLAVSGPRQVSNAPLAEGDLTIAVGDSEAFAIPGTGTDSSARAKAEAIDSANIPGLPTVTATNVQDVGFSDIAAATGAGTRIYSIDISVGTASYTVSASTSGTAGDTITADEFATAINEAGIEGLTASTGTAGLVLTEETGENFTITAQSLTTSTGGSPALGTTGVVAAAVGTVGSAATFQGQISIEALEAITIGGTAPENAGFLAGGETIAVTGSLEEVNIKTVAGANDAIKRVDSALTTINGIRSELGAVQNRFESTISNLSTTSENLAAANSRIRDADFAAETAELARTQVLQQAGLSVLSQANARPQQVLQLLQG</sequence>
<evidence type="ECO:0000256" key="4">
    <source>
        <dbReference type="RuleBase" id="RU362073"/>
    </source>
</evidence>
<comment type="similarity">
    <text evidence="1 4">Belongs to the bacterial flagellin family.</text>
</comment>
<evidence type="ECO:0000259" key="6">
    <source>
        <dbReference type="Pfam" id="PF00700"/>
    </source>
</evidence>
<dbReference type="Gene3D" id="2.30.220.10">
    <property type="entry name" value="f41 fragment of flagellin, C-terminal domain"/>
    <property type="match status" value="1"/>
</dbReference>
<dbReference type="EMBL" id="QRDH01000001">
    <property type="protein sequence ID" value="RDU42415.1"/>
    <property type="molecule type" value="Genomic_DNA"/>
</dbReference>
<dbReference type="InterPro" id="IPR046358">
    <property type="entry name" value="Flagellin_C"/>
</dbReference>
<dbReference type="GO" id="GO:0009288">
    <property type="term" value="C:bacterial-type flagellum"/>
    <property type="evidence" value="ECO:0007669"/>
    <property type="project" value="UniProtKB-SubCell"/>
</dbReference>
<organism evidence="7 8">
    <name type="scientific">Marinobacter flavimaris</name>
    <dbReference type="NCBI Taxonomy" id="262076"/>
    <lineage>
        <taxon>Bacteria</taxon>
        <taxon>Pseudomonadati</taxon>
        <taxon>Pseudomonadota</taxon>
        <taxon>Gammaproteobacteria</taxon>
        <taxon>Pseudomonadales</taxon>
        <taxon>Marinobacteraceae</taxon>
        <taxon>Marinobacter</taxon>
    </lineage>
</organism>
<protein>
    <recommendedName>
        <fullName evidence="4">Flagellin</fullName>
    </recommendedName>
</protein>
<keyword evidence="7" id="KW-0969">Cilium</keyword>
<dbReference type="RefSeq" id="WP_104269989.1">
    <property type="nucleotide sequence ID" value="NZ_PSSW01000001.1"/>
</dbReference>
<dbReference type="InterPro" id="IPR001492">
    <property type="entry name" value="Flagellin"/>
</dbReference>
<keyword evidence="8" id="KW-1185">Reference proteome</keyword>
<dbReference type="GO" id="GO:0005198">
    <property type="term" value="F:structural molecule activity"/>
    <property type="evidence" value="ECO:0007669"/>
    <property type="project" value="UniProtKB-UniRule"/>
</dbReference>
<feature type="domain" description="Flagellin N-terminal" evidence="5">
    <location>
        <begin position="5"/>
        <end position="141"/>
    </location>
</feature>
<dbReference type="SUPFAM" id="SSF64518">
    <property type="entry name" value="Phase 1 flagellin"/>
    <property type="match status" value="1"/>
</dbReference>
<comment type="subcellular location">
    <subcellularLocation>
        <location evidence="4">Secreted</location>
    </subcellularLocation>
    <subcellularLocation>
        <location evidence="4">Bacterial flagellum</location>
    </subcellularLocation>
</comment>